<evidence type="ECO:0000313" key="1">
    <source>
        <dbReference type="EMBL" id="KAJ8887157.1"/>
    </source>
</evidence>
<organism evidence="1 2">
    <name type="scientific">Dryococelus australis</name>
    <dbReference type="NCBI Taxonomy" id="614101"/>
    <lineage>
        <taxon>Eukaryota</taxon>
        <taxon>Metazoa</taxon>
        <taxon>Ecdysozoa</taxon>
        <taxon>Arthropoda</taxon>
        <taxon>Hexapoda</taxon>
        <taxon>Insecta</taxon>
        <taxon>Pterygota</taxon>
        <taxon>Neoptera</taxon>
        <taxon>Polyneoptera</taxon>
        <taxon>Phasmatodea</taxon>
        <taxon>Verophasmatodea</taxon>
        <taxon>Anareolatae</taxon>
        <taxon>Phasmatidae</taxon>
        <taxon>Eurycanthinae</taxon>
        <taxon>Dryococelus</taxon>
    </lineage>
</organism>
<gene>
    <name evidence="1" type="ORF">PR048_013372</name>
</gene>
<proteinExistence type="predicted"/>
<evidence type="ECO:0000313" key="2">
    <source>
        <dbReference type="Proteomes" id="UP001159363"/>
    </source>
</evidence>
<dbReference type="EMBL" id="JARBHB010000004">
    <property type="protein sequence ID" value="KAJ8887157.1"/>
    <property type="molecule type" value="Genomic_DNA"/>
</dbReference>
<reference evidence="1 2" key="1">
    <citation type="submission" date="2023-02" db="EMBL/GenBank/DDBJ databases">
        <title>LHISI_Scaffold_Assembly.</title>
        <authorList>
            <person name="Stuart O.P."/>
            <person name="Cleave R."/>
            <person name="Magrath M.J.L."/>
            <person name="Mikheyev A.S."/>
        </authorList>
    </citation>
    <scope>NUCLEOTIDE SEQUENCE [LARGE SCALE GENOMIC DNA]</scope>
    <source>
        <strain evidence="1">Daus_M_001</strain>
        <tissue evidence="1">Leg muscle</tissue>
    </source>
</reference>
<sequence>MHCLQGKVQIEEILPPPKTLHSLLTGDHPKSKEFLHNICRYNNAFQITSFRMETEQGEQIIEDSRLSDSETDDYEVDKDYKSKQDLTTVQHGRKCVRHQNNWLCNVHKLKLSAREEYISEKSKVVAAKAMKPPCSCYEKCYKRWSKEKGRKFSNHTGMGKKICINKRFHLSFKPPEVDTCDTSDSFQAKLKDGNLGETEKNMLKVDYKSHLEESKRRYNLKNKDIKMSKTTLTHKVLTGDL</sequence>
<dbReference type="Proteomes" id="UP001159363">
    <property type="component" value="Chromosome X"/>
</dbReference>
<name>A0ABQ9HS20_9NEOP</name>
<comment type="caution">
    <text evidence="1">The sequence shown here is derived from an EMBL/GenBank/DDBJ whole genome shotgun (WGS) entry which is preliminary data.</text>
</comment>
<accession>A0ABQ9HS20</accession>
<keyword evidence="2" id="KW-1185">Reference proteome</keyword>
<protein>
    <submittedName>
        <fullName evidence="1">Uncharacterized protein</fullName>
    </submittedName>
</protein>